<dbReference type="CDD" id="cd19757">
    <property type="entry name" value="Bbox1"/>
    <property type="match status" value="1"/>
</dbReference>
<keyword evidence="3" id="KW-1185">Reference proteome</keyword>
<dbReference type="Pfam" id="PF18758">
    <property type="entry name" value="KDZ"/>
    <property type="match status" value="1"/>
</dbReference>
<comment type="caution">
    <text evidence="2">The sequence shown here is derived from an EMBL/GenBank/DDBJ whole genome shotgun (WGS) entry which is preliminary data.</text>
</comment>
<dbReference type="Pfam" id="PF18803">
    <property type="entry name" value="CxC2"/>
    <property type="match status" value="1"/>
</dbReference>
<dbReference type="Proteomes" id="UP001383192">
    <property type="component" value="Unassembled WGS sequence"/>
</dbReference>
<gene>
    <name evidence="2" type="ORF">VNI00_016058</name>
</gene>
<evidence type="ECO:0000313" key="2">
    <source>
        <dbReference type="EMBL" id="KAK7025347.1"/>
    </source>
</evidence>
<feature type="domain" description="CxC2-like cysteine cluster KDZ transposase-associated" evidence="1">
    <location>
        <begin position="134"/>
        <end position="240"/>
    </location>
</feature>
<dbReference type="AlphaFoldDB" id="A0AAW0BGR9"/>
<proteinExistence type="predicted"/>
<protein>
    <recommendedName>
        <fullName evidence="1">CxC2-like cysteine cluster KDZ transposase-associated domain-containing protein</fullName>
    </recommendedName>
</protein>
<evidence type="ECO:0000313" key="3">
    <source>
        <dbReference type="Proteomes" id="UP001383192"/>
    </source>
</evidence>
<sequence length="509" mass="57676">MMDIDEREDDLVLGGQGLFVSAGVDTGDVAGDDEGISVGKDGQSKPEADLATTMSDWRPLARFFLDEMMTLEGRPKANQTACSGCGVSNATCYRCRDCIKPHLYCQSCMVSRHKERPFDRIERWNGKFFQRTSLRDLGLIIQLGHEDGSPCVLRDMARSGFVVVDMDSIQEVSVAYCSCRSEEVAGQKWQQLMRRELYPGSIEEPYTAFTFRVLALFHALTLKGKINLYDFYYGLEMRSNGGGCSDIKDRYDSFRRVTRQWQYLKMLKRGGIGNDRNRPLEDIRSGELAVRCIACPNPDINLPSDWLNVPDNERFLYHKFLSLDACFRLKRRAISSEAGDPGLLTGLAYYVEQGPYQKWVKAAPDQKETNDCSSLAAIKQANTKFNRGYATTGCLLCMCSRHEMCEPNGVVDLNRGEKFLLGDYALGSSQKLSSPLLKRVISYDIACQYCKKFFERLRLLPEEAAVVVDEGKWSFVVPKLHIRGHERPCQETYALHLHPGHFSHPPYRT</sequence>
<organism evidence="2 3">
    <name type="scientific">Paramarasmius palmivorus</name>
    <dbReference type="NCBI Taxonomy" id="297713"/>
    <lineage>
        <taxon>Eukaryota</taxon>
        <taxon>Fungi</taxon>
        <taxon>Dikarya</taxon>
        <taxon>Basidiomycota</taxon>
        <taxon>Agaricomycotina</taxon>
        <taxon>Agaricomycetes</taxon>
        <taxon>Agaricomycetidae</taxon>
        <taxon>Agaricales</taxon>
        <taxon>Marasmiineae</taxon>
        <taxon>Marasmiaceae</taxon>
        <taxon>Paramarasmius</taxon>
    </lineage>
</organism>
<name>A0AAW0BGR9_9AGAR</name>
<evidence type="ECO:0000259" key="1">
    <source>
        <dbReference type="Pfam" id="PF18803"/>
    </source>
</evidence>
<dbReference type="InterPro" id="IPR040521">
    <property type="entry name" value="KDZ"/>
</dbReference>
<dbReference type="EMBL" id="JAYKXP010000116">
    <property type="protein sequence ID" value="KAK7025347.1"/>
    <property type="molecule type" value="Genomic_DNA"/>
</dbReference>
<accession>A0AAW0BGR9</accession>
<dbReference type="InterPro" id="IPR041457">
    <property type="entry name" value="CxC2_KDZ-assoc"/>
</dbReference>
<reference evidence="2 3" key="1">
    <citation type="submission" date="2024-01" db="EMBL/GenBank/DDBJ databases">
        <title>A draft genome for a cacao thread blight-causing isolate of Paramarasmius palmivorus.</title>
        <authorList>
            <person name="Baruah I.K."/>
            <person name="Bukari Y."/>
            <person name="Amoako-Attah I."/>
            <person name="Meinhardt L.W."/>
            <person name="Bailey B.A."/>
            <person name="Cohen S.P."/>
        </authorList>
    </citation>
    <scope>NUCLEOTIDE SEQUENCE [LARGE SCALE GENOMIC DNA]</scope>
    <source>
        <strain evidence="2 3">GH-12</strain>
    </source>
</reference>